<keyword evidence="4" id="KW-0902">Two-component regulatory system</keyword>
<dbReference type="InterPro" id="IPR025943">
    <property type="entry name" value="Sigma_54_int_dom_ATP-bd_2"/>
</dbReference>
<dbReference type="PROSITE" id="PS00676">
    <property type="entry name" value="SIGMA54_INTERACT_2"/>
    <property type="match status" value="1"/>
</dbReference>
<evidence type="ECO:0000256" key="2">
    <source>
        <dbReference type="ARBA" id="ARBA00022741"/>
    </source>
</evidence>
<dbReference type="Pfam" id="PF00158">
    <property type="entry name" value="Sigma54_activat"/>
    <property type="match status" value="1"/>
</dbReference>
<dbReference type="SUPFAM" id="SSF52172">
    <property type="entry name" value="CheY-like"/>
    <property type="match status" value="1"/>
</dbReference>
<dbReference type="CDD" id="cd00009">
    <property type="entry name" value="AAA"/>
    <property type="match status" value="1"/>
</dbReference>
<evidence type="ECO:0000313" key="12">
    <source>
        <dbReference type="Proteomes" id="UP000054058"/>
    </source>
</evidence>
<dbReference type="InterPro" id="IPR058031">
    <property type="entry name" value="AAA_lid_NorR"/>
</dbReference>
<dbReference type="Gene3D" id="1.10.8.60">
    <property type="match status" value="1"/>
</dbReference>
<comment type="caution">
    <text evidence="11">The sequence shown here is derived from an EMBL/GenBank/DDBJ whole genome shotgun (WGS) entry which is preliminary data.</text>
</comment>
<keyword evidence="6" id="KW-0238">DNA-binding</keyword>
<keyword evidence="2" id="KW-0547">Nucleotide-binding</keyword>
<keyword evidence="1 8" id="KW-0597">Phosphoprotein</keyword>
<name>X7E449_9GAMM</name>
<keyword evidence="7" id="KW-0804">Transcription</keyword>
<dbReference type="InterPro" id="IPR002078">
    <property type="entry name" value="Sigma_54_int"/>
</dbReference>
<dbReference type="PROSITE" id="PS50045">
    <property type="entry name" value="SIGMA54_INTERACT_4"/>
    <property type="match status" value="1"/>
</dbReference>
<keyword evidence="3" id="KW-0067">ATP-binding</keyword>
<accession>X7E449</accession>
<gene>
    <name evidence="11" type="ORF">MUS1_05465</name>
</gene>
<evidence type="ECO:0000256" key="1">
    <source>
        <dbReference type="ARBA" id="ARBA00022553"/>
    </source>
</evidence>
<dbReference type="STRING" id="1122207.MUS1_05465"/>
<feature type="modified residue" description="4-aspartylphosphate" evidence="8">
    <location>
        <position position="75"/>
    </location>
</feature>
<dbReference type="Pfam" id="PF02954">
    <property type="entry name" value="HTH_8"/>
    <property type="match status" value="1"/>
</dbReference>
<evidence type="ECO:0000259" key="10">
    <source>
        <dbReference type="PROSITE" id="PS50110"/>
    </source>
</evidence>
<dbReference type="InterPro" id="IPR027417">
    <property type="entry name" value="P-loop_NTPase"/>
</dbReference>
<dbReference type="PANTHER" id="PTHR32071:SF57">
    <property type="entry name" value="C4-DICARBOXYLATE TRANSPORT TRANSCRIPTIONAL REGULATORY PROTEIN DCTD"/>
    <property type="match status" value="1"/>
</dbReference>
<dbReference type="PROSITE" id="PS50110">
    <property type="entry name" value="RESPONSE_REGULATORY"/>
    <property type="match status" value="1"/>
</dbReference>
<keyword evidence="5" id="KW-0805">Transcription regulation</keyword>
<dbReference type="SUPFAM" id="SSF46689">
    <property type="entry name" value="Homeodomain-like"/>
    <property type="match status" value="1"/>
</dbReference>
<evidence type="ECO:0000256" key="5">
    <source>
        <dbReference type="ARBA" id="ARBA00023015"/>
    </source>
</evidence>
<dbReference type="Gene3D" id="1.10.10.60">
    <property type="entry name" value="Homeodomain-like"/>
    <property type="match status" value="1"/>
</dbReference>
<dbReference type="PATRIC" id="fig|1122207.3.peg.2708"/>
<evidence type="ECO:0000259" key="9">
    <source>
        <dbReference type="PROSITE" id="PS50045"/>
    </source>
</evidence>
<dbReference type="Proteomes" id="UP000054058">
    <property type="component" value="Unassembled WGS sequence"/>
</dbReference>
<dbReference type="GO" id="GO:0005524">
    <property type="term" value="F:ATP binding"/>
    <property type="evidence" value="ECO:0007669"/>
    <property type="project" value="UniProtKB-KW"/>
</dbReference>
<feature type="domain" description="Response regulatory" evidence="10">
    <location>
        <begin position="26"/>
        <end position="140"/>
    </location>
</feature>
<dbReference type="FunFam" id="3.40.50.2300:FF:000018">
    <property type="entry name" value="DNA-binding transcriptional regulator NtrC"/>
    <property type="match status" value="1"/>
</dbReference>
<evidence type="ECO:0000256" key="6">
    <source>
        <dbReference type="ARBA" id="ARBA00023125"/>
    </source>
</evidence>
<evidence type="ECO:0000313" key="11">
    <source>
        <dbReference type="EMBL" id="ETX09911.1"/>
    </source>
</evidence>
<evidence type="ECO:0000256" key="8">
    <source>
        <dbReference type="PROSITE-ProRule" id="PRU00169"/>
    </source>
</evidence>
<dbReference type="InterPro" id="IPR001789">
    <property type="entry name" value="Sig_transdc_resp-reg_receiver"/>
</dbReference>
<dbReference type="SUPFAM" id="SSF52540">
    <property type="entry name" value="P-loop containing nucleoside triphosphate hydrolases"/>
    <property type="match status" value="1"/>
</dbReference>
<dbReference type="InterPro" id="IPR002197">
    <property type="entry name" value="HTH_Fis"/>
</dbReference>
<protein>
    <submittedName>
        <fullName evidence="11">C4-dicarboxylate ABC transporter</fullName>
    </submittedName>
</protein>
<dbReference type="InterPro" id="IPR011006">
    <property type="entry name" value="CheY-like_superfamily"/>
</dbReference>
<dbReference type="GO" id="GO:0000160">
    <property type="term" value="P:phosphorelay signal transduction system"/>
    <property type="evidence" value="ECO:0007669"/>
    <property type="project" value="UniProtKB-KW"/>
</dbReference>
<dbReference type="EMBL" id="JAMB01000013">
    <property type="protein sequence ID" value="ETX09911.1"/>
    <property type="molecule type" value="Genomic_DNA"/>
</dbReference>
<dbReference type="GO" id="GO:0043565">
    <property type="term" value="F:sequence-specific DNA binding"/>
    <property type="evidence" value="ECO:0007669"/>
    <property type="project" value="InterPro"/>
</dbReference>
<dbReference type="AlphaFoldDB" id="X7E449"/>
<dbReference type="SMART" id="SM00448">
    <property type="entry name" value="REC"/>
    <property type="match status" value="1"/>
</dbReference>
<dbReference type="Gene3D" id="3.40.50.300">
    <property type="entry name" value="P-loop containing nucleotide triphosphate hydrolases"/>
    <property type="match status" value="1"/>
</dbReference>
<evidence type="ECO:0000256" key="7">
    <source>
        <dbReference type="ARBA" id="ARBA00023163"/>
    </source>
</evidence>
<dbReference type="SMART" id="SM00382">
    <property type="entry name" value="AAA"/>
    <property type="match status" value="1"/>
</dbReference>
<organism evidence="11 12">
    <name type="scientific">Marinomonas ushuaiensis DSM 15871</name>
    <dbReference type="NCBI Taxonomy" id="1122207"/>
    <lineage>
        <taxon>Bacteria</taxon>
        <taxon>Pseudomonadati</taxon>
        <taxon>Pseudomonadota</taxon>
        <taxon>Gammaproteobacteria</taxon>
        <taxon>Oceanospirillales</taxon>
        <taxon>Oceanospirillaceae</taxon>
        <taxon>Marinomonas</taxon>
    </lineage>
</organism>
<dbReference type="InterPro" id="IPR009057">
    <property type="entry name" value="Homeodomain-like_sf"/>
</dbReference>
<dbReference type="RefSeq" id="WP_245595816.1">
    <property type="nucleotide sequence ID" value="NZ_JAMB01000013.1"/>
</dbReference>
<dbReference type="PROSITE" id="PS00688">
    <property type="entry name" value="SIGMA54_INTERACT_3"/>
    <property type="match status" value="1"/>
</dbReference>
<evidence type="ECO:0000256" key="4">
    <source>
        <dbReference type="ARBA" id="ARBA00023012"/>
    </source>
</evidence>
<dbReference type="Gene3D" id="3.40.50.2300">
    <property type="match status" value="1"/>
</dbReference>
<evidence type="ECO:0000256" key="3">
    <source>
        <dbReference type="ARBA" id="ARBA00022840"/>
    </source>
</evidence>
<reference evidence="11 12" key="1">
    <citation type="submission" date="2014-01" db="EMBL/GenBank/DDBJ databases">
        <title>Marinomonas ushuaiensis DSM 15871 Genome Sequencing.</title>
        <authorList>
            <person name="Lai Q."/>
            <person name="Shao Z.S."/>
        </authorList>
    </citation>
    <scope>NUCLEOTIDE SEQUENCE [LARGE SCALE GENOMIC DNA]</scope>
    <source>
        <strain evidence="11 12">DSM 15871</strain>
    </source>
</reference>
<feature type="domain" description="Sigma-54 factor interaction" evidence="9">
    <location>
        <begin position="166"/>
        <end position="392"/>
    </location>
</feature>
<dbReference type="InterPro" id="IPR003593">
    <property type="entry name" value="AAA+_ATPase"/>
</dbReference>
<keyword evidence="12" id="KW-1185">Reference proteome</keyword>
<dbReference type="FunFam" id="3.40.50.300:FF:000006">
    <property type="entry name" value="DNA-binding transcriptional regulator NtrC"/>
    <property type="match status" value="1"/>
</dbReference>
<dbReference type="Pfam" id="PF25601">
    <property type="entry name" value="AAA_lid_14"/>
    <property type="match status" value="1"/>
</dbReference>
<dbReference type="eggNOG" id="COG2204">
    <property type="taxonomic scope" value="Bacteria"/>
</dbReference>
<sequence length="472" mass="53537">MENDNANTGAMTNLNSTHSDTSNQIEIWLLDDDDIVRSTTAQWLRLSDYVVKEFQEAQELLNHYKIGRSCIIVSDIRMTPIDGLTLMNHCLEKEPELPFILITGHGDVDTAVNALRDGAFDFLEKPFDPNRLIETVEKAIQLRKVQLQHANQTQYLGDLHGLEEVIIGQQEQIVRVRQQIHTFANMDTHVIVYGKTGCGKELVARALHDCSPRNTKPFVAINCAAIPAELFESELFGHEAGAFTSANKKRVGKLEYASGGTLFLDEIESMPLAMQIKLLRVLQENQLERIGSNTTIKIDLRVVAAAKNDLQTLEDFRQDLFFRLNVSQIHLPDLRNRGSDIPLLFEHFCRMAVKERGGDFRSLSPIDHETLTLYGWPGNVRELRNVALRYALEPNTSVAKILAGYQAQDNIDTITPLPLSVKVQEFERSLIEASIRQHKGNIQSVLEQLQLPRRTLNQKMQKYGLNRVDYLD</sequence>
<dbReference type="GO" id="GO:0006355">
    <property type="term" value="P:regulation of DNA-templated transcription"/>
    <property type="evidence" value="ECO:0007669"/>
    <property type="project" value="InterPro"/>
</dbReference>
<dbReference type="Pfam" id="PF00072">
    <property type="entry name" value="Response_reg"/>
    <property type="match status" value="1"/>
</dbReference>
<dbReference type="InterPro" id="IPR025944">
    <property type="entry name" value="Sigma_54_int_dom_CS"/>
</dbReference>
<proteinExistence type="predicted"/>
<dbReference type="PANTHER" id="PTHR32071">
    <property type="entry name" value="TRANSCRIPTIONAL REGULATORY PROTEIN"/>
    <property type="match status" value="1"/>
</dbReference>